<protein>
    <submittedName>
        <fullName evidence="1">Uncharacterized protein</fullName>
    </submittedName>
</protein>
<reference evidence="2" key="1">
    <citation type="submission" date="2017-06" db="EMBL/GenBank/DDBJ databases">
        <authorList>
            <person name="Varghese N."/>
            <person name="Submissions S."/>
        </authorList>
    </citation>
    <scope>NUCLEOTIDE SEQUENCE [LARGE SCALE GENOMIC DNA]</scope>
    <source>
        <strain evidence="2">DSM 28041</strain>
    </source>
</reference>
<organism evidence="1 2">
    <name type="scientific">Hymenobacter mucosus</name>
    <dbReference type="NCBI Taxonomy" id="1411120"/>
    <lineage>
        <taxon>Bacteria</taxon>
        <taxon>Pseudomonadati</taxon>
        <taxon>Bacteroidota</taxon>
        <taxon>Cytophagia</taxon>
        <taxon>Cytophagales</taxon>
        <taxon>Hymenobacteraceae</taxon>
        <taxon>Hymenobacter</taxon>
    </lineage>
</organism>
<dbReference type="EMBL" id="FZNS01000003">
    <property type="protein sequence ID" value="SNR52940.1"/>
    <property type="molecule type" value="Genomic_DNA"/>
</dbReference>
<evidence type="ECO:0000313" key="1">
    <source>
        <dbReference type="EMBL" id="SNR52940.1"/>
    </source>
</evidence>
<sequence length="81" mass="8706">MAHIMATSFLGQVASHELVPPDPDKIEQYGHLIIQALVAIVTIWATVRKALQKPETVVKIPAEALPGDVVPADNARRGDAD</sequence>
<name>A0A238X2N2_9BACT</name>
<gene>
    <name evidence="1" type="ORF">SAMN06269173_103404</name>
</gene>
<dbReference type="Proteomes" id="UP000198310">
    <property type="component" value="Unassembled WGS sequence"/>
</dbReference>
<evidence type="ECO:0000313" key="2">
    <source>
        <dbReference type="Proteomes" id="UP000198310"/>
    </source>
</evidence>
<accession>A0A238X2N2</accession>
<keyword evidence="2" id="KW-1185">Reference proteome</keyword>
<proteinExistence type="predicted"/>
<dbReference type="AlphaFoldDB" id="A0A238X2N2"/>